<dbReference type="Pfam" id="PF01814">
    <property type="entry name" value="Hemerythrin"/>
    <property type="match status" value="1"/>
</dbReference>
<dbReference type="Gene3D" id="1.20.120.520">
    <property type="entry name" value="nmb1532 protein domain like"/>
    <property type="match status" value="1"/>
</dbReference>
<sequence>MGRVDTHGDGPAPVTVRRADNRRWTGIRGGESGRHPRRWAGTRDGGSGRQPAVGRHPWRWKGGQRGGWVVGSSPASQCTRQGDRRGHGGAGQHGTHVHPDSTPADRLTALGHQLVEIHLWLLDELDQLRAGLDAGPDGSPGAGRLRGLRTHCLSFCAALTRHHTGEDAGAFRVLADEAPELRPVLDKLSRDHRMVDWIVHRIEALFTGPPPDDPAALDRVRVELDGLSAILESHFRYEERTLTAALDALGDRAGGTTELLGVTPPPDW</sequence>
<reference evidence="3 4" key="1">
    <citation type="submission" date="2021-03" db="EMBL/GenBank/DDBJ databases">
        <authorList>
            <person name="Lee D.-H."/>
        </authorList>
    </citation>
    <scope>NUCLEOTIDE SEQUENCE [LARGE SCALE GENOMIC DNA]</scope>
    <source>
        <strain evidence="3 4">MMS20-R2-23</strain>
    </source>
</reference>
<keyword evidence="4" id="KW-1185">Reference proteome</keyword>
<organism evidence="3 4">
    <name type="scientific">Micromonospora antibiotica</name>
    <dbReference type="NCBI Taxonomy" id="2807623"/>
    <lineage>
        <taxon>Bacteria</taxon>
        <taxon>Bacillati</taxon>
        <taxon>Actinomycetota</taxon>
        <taxon>Actinomycetes</taxon>
        <taxon>Micromonosporales</taxon>
        <taxon>Micromonosporaceae</taxon>
        <taxon>Micromonospora</taxon>
    </lineage>
</organism>
<proteinExistence type="predicted"/>
<comment type="caution">
    <text evidence="3">The sequence shown here is derived from an EMBL/GenBank/DDBJ whole genome shotgun (WGS) entry which is preliminary data.</text>
</comment>
<feature type="domain" description="Hemerythrin-like" evidence="2">
    <location>
        <begin position="112"/>
        <end position="244"/>
    </location>
</feature>
<dbReference type="InterPro" id="IPR012312">
    <property type="entry name" value="Hemerythrin-like"/>
</dbReference>
<dbReference type="EMBL" id="JAGFWR010000012">
    <property type="protein sequence ID" value="MBO4163176.1"/>
    <property type="molecule type" value="Genomic_DNA"/>
</dbReference>
<evidence type="ECO:0000313" key="4">
    <source>
        <dbReference type="Proteomes" id="UP000671399"/>
    </source>
</evidence>
<dbReference type="Proteomes" id="UP000671399">
    <property type="component" value="Unassembled WGS sequence"/>
</dbReference>
<evidence type="ECO:0000256" key="1">
    <source>
        <dbReference type="SAM" id="MobiDB-lite"/>
    </source>
</evidence>
<name>A0ABS3VC42_9ACTN</name>
<accession>A0ABS3VC42</accession>
<feature type="region of interest" description="Disordered" evidence="1">
    <location>
        <begin position="25"/>
        <end position="103"/>
    </location>
</feature>
<gene>
    <name evidence="3" type="ORF">JQN83_20480</name>
</gene>
<evidence type="ECO:0000313" key="3">
    <source>
        <dbReference type="EMBL" id="MBO4163176.1"/>
    </source>
</evidence>
<evidence type="ECO:0000259" key="2">
    <source>
        <dbReference type="Pfam" id="PF01814"/>
    </source>
</evidence>
<dbReference type="CDD" id="cd12108">
    <property type="entry name" value="Hr-like"/>
    <property type="match status" value="1"/>
</dbReference>
<protein>
    <submittedName>
        <fullName evidence="3">Hemerythrin domain-containing protein</fullName>
    </submittedName>
</protein>